<sequence>MALTRFIVDSSVDVNDLLDHAFVESRGLPGWIEDRADRFPVSNRTEGGTIQTGHWVGPDGRSRYLANKDVLYQRANVVYLLQTSATTASTSTTVQAGLQDIVVSAHLED</sequence>
<organism evidence="1 2">
    <name type="scientific">Gordonia hongkongensis</name>
    <dbReference type="NCBI Taxonomy" id="1701090"/>
    <lineage>
        <taxon>Bacteria</taxon>
        <taxon>Bacillati</taxon>
        <taxon>Actinomycetota</taxon>
        <taxon>Actinomycetes</taxon>
        <taxon>Mycobacteriales</taxon>
        <taxon>Gordoniaceae</taxon>
        <taxon>Gordonia</taxon>
    </lineage>
</organism>
<evidence type="ECO:0000313" key="1">
    <source>
        <dbReference type="EMBL" id="MDF6102633.1"/>
    </source>
</evidence>
<keyword evidence="1" id="KW-0449">Lipoprotein</keyword>
<reference evidence="1" key="2">
    <citation type="submission" date="2022-01" db="EMBL/GenBank/DDBJ databases">
        <authorList>
            <person name="Sanchez-Suarez J."/>
            <person name="Villamil L."/>
            <person name="Diaz L.E."/>
        </authorList>
    </citation>
    <scope>NUCLEOTIDE SEQUENCE</scope>
    <source>
        <strain evidence="1">EUFUS-Z928</strain>
    </source>
</reference>
<dbReference type="Proteomes" id="UP001152308">
    <property type="component" value="Unassembled WGS sequence"/>
</dbReference>
<evidence type="ECO:0000313" key="2">
    <source>
        <dbReference type="Proteomes" id="UP001152308"/>
    </source>
</evidence>
<dbReference type="EMBL" id="JAKJLQ010000012">
    <property type="protein sequence ID" value="MDF6102633.1"/>
    <property type="molecule type" value="Genomic_DNA"/>
</dbReference>
<protein>
    <submittedName>
        <fullName evidence="1">LpqN/LpqT family lipoprotein</fullName>
    </submittedName>
</protein>
<dbReference type="Gene3D" id="3.40.1000.10">
    <property type="entry name" value="Mog1/PsbP, alpha/beta/alpha sandwich"/>
    <property type="match status" value="1"/>
</dbReference>
<comment type="caution">
    <text evidence="1">The sequence shown here is derived from an EMBL/GenBank/DDBJ whole genome shotgun (WGS) entry which is preliminary data.</text>
</comment>
<gene>
    <name evidence="1" type="ORF">L2299_16400</name>
</gene>
<reference evidence="1" key="1">
    <citation type="journal article" date="2022" name="Data Brief">
        <title>Draft genome sequence data of Gordonia hongkongensis strain EUFUS-Z928 isolated from the octocoral Eunicea fusca.</title>
        <authorList>
            <person name="Sanchez-Suarez J."/>
            <person name="Diaz L."/>
            <person name="Melo-Bolivar J."/>
            <person name="Villamil L."/>
        </authorList>
    </citation>
    <scope>NUCLEOTIDE SEQUENCE</scope>
    <source>
        <strain evidence="1">EUFUS-Z928</strain>
    </source>
</reference>
<proteinExistence type="predicted"/>
<accession>A0ABT6BXA6</accession>
<name>A0ABT6BXA6_9ACTN</name>
<keyword evidence="2" id="KW-1185">Reference proteome</keyword>